<organism evidence="3 4">
    <name type="scientific">Lampropedia puyangensis</name>
    <dbReference type="NCBI Taxonomy" id="1330072"/>
    <lineage>
        <taxon>Bacteria</taxon>
        <taxon>Pseudomonadati</taxon>
        <taxon>Pseudomonadota</taxon>
        <taxon>Betaproteobacteria</taxon>
        <taxon>Burkholderiales</taxon>
        <taxon>Comamonadaceae</taxon>
        <taxon>Lampropedia</taxon>
    </lineage>
</organism>
<feature type="transmembrane region" description="Helical" evidence="1">
    <location>
        <begin position="396"/>
        <end position="413"/>
    </location>
</feature>
<evidence type="ECO:0000313" key="3">
    <source>
        <dbReference type="EMBL" id="THU03660.1"/>
    </source>
</evidence>
<feature type="transmembrane region" description="Helical" evidence="1">
    <location>
        <begin position="110"/>
        <end position="130"/>
    </location>
</feature>
<proteinExistence type="predicted"/>
<dbReference type="RefSeq" id="WP_136572768.1">
    <property type="nucleotide sequence ID" value="NZ_STFG01000004.1"/>
</dbReference>
<sequence>MSHPPHRASYLDLEKKTSSGFYAENLTGVRALAVLWVLVMHTWAFSPVSLGVSLPWFDMEIGLTRLVRFGEWGVDIFFVLSGFLLTMPWIRNGLEPPTIHQSLEFYRRRLLRILPAFYFVLLVLIFMRLYGFGPVPTAAQVFQHALFINPWLGNMPLQGAFWSLPVEAYFYLFLPLILLLAIRVRSFSTVMLGLIVGTIAFRAFVLFSPMVENKGLYLFSFFGRVDQFVVGSLMAYIHFKRPLSARQGTYLLLVSIVLFLALIGFIDRRGNMFENRDSIYFVHQTIVAFVTGLLIYAASSPSKLAKLLFGNAWMAFIGTISYSVYLWHTVVLDLFMQTNTVTGPTSAEKSWAIFVYTWPAIFVISTLSYFLIERYFLQVRHATVATADSTVQKHPLRFLAFCALGLCLVAAYARQAQKIVF</sequence>
<keyword evidence="4" id="KW-1185">Reference proteome</keyword>
<feature type="transmembrane region" description="Helical" evidence="1">
    <location>
        <begin position="31"/>
        <end position="52"/>
    </location>
</feature>
<feature type="transmembrane region" description="Helical" evidence="1">
    <location>
        <begin position="189"/>
        <end position="210"/>
    </location>
</feature>
<evidence type="ECO:0000313" key="4">
    <source>
        <dbReference type="Proteomes" id="UP000308917"/>
    </source>
</evidence>
<feature type="transmembrane region" description="Helical" evidence="1">
    <location>
        <begin position="308"/>
        <end position="330"/>
    </location>
</feature>
<keyword evidence="1" id="KW-1133">Transmembrane helix</keyword>
<keyword evidence="3" id="KW-0808">Transferase</keyword>
<evidence type="ECO:0000256" key="1">
    <source>
        <dbReference type="SAM" id="Phobius"/>
    </source>
</evidence>
<reference evidence="3 4" key="1">
    <citation type="journal article" date="2015" name="Antonie Van Leeuwenhoek">
        <title>Lampropedia puyangensis sp. nov., isolated from symptomatic bark of Populus ? euramericana canker and emended description of Lampropedia hyalina (Ehrenberg 1832) Lee et al. 2004.</title>
        <authorList>
            <person name="Li Y."/>
            <person name="Wang T."/>
            <person name="Piao C.G."/>
            <person name="Wang L.F."/>
            <person name="Tian G.Z."/>
            <person name="Zhu T.H."/>
            <person name="Guo M.W."/>
        </authorList>
    </citation>
    <scope>NUCLEOTIDE SEQUENCE [LARGE SCALE GENOMIC DNA]</scope>
    <source>
        <strain evidence="3 4">2-bin</strain>
    </source>
</reference>
<feature type="transmembrane region" description="Helical" evidence="1">
    <location>
        <begin position="160"/>
        <end position="182"/>
    </location>
</feature>
<dbReference type="GO" id="GO:0016020">
    <property type="term" value="C:membrane"/>
    <property type="evidence" value="ECO:0007669"/>
    <property type="project" value="TreeGrafter"/>
</dbReference>
<dbReference type="OrthoDB" id="9814807at2"/>
<feature type="transmembrane region" description="Helical" evidence="1">
    <location>
        <begin position="249"/>
        <end position="266"/>
    </location>
</feature>
<evidence type="ECO:0000259" key="2">
    <source>
        <dbReference type="Pfam" id="PF01757"/>
    </source>
</evidence>
<dbReference type="GO" id="GO:0000271">
    <property type="term" value="P:polysaccharide biosynthetic process"/>
    <property type="evidence" value="ECO:0007669"/>
    <property type="project" value="TreeGrafter"/>
</dbReference>
<name>A0A4S8F823_9BURK</name>
<dbReference type="PANTHER" id="PTHR23028">
    <property type="entry name" value="ACETYLTRANSFERASE"/>
    <property type="match status" value="1"/>
</dbReference>
<accession>A0A4S8F823</accession>
<keyword evidence="1" id="KW-0812">Transmembrane</keyword>
<protein>
    <submittedName>
        <fullName evidence="3">Acyltransferase</fullName>
    </submittedName>
</protein>
<dbReference type="InterPro" id="IPR002656">
    <property type="entry name" value="Acyl_transf_3_dom"/>
</dbReference>
<dbReference type="InterPro" id="IPR050879">
    <property type="entry name" value="Acyltransferase_3"/>
</dbReference>
<dbReference type="Pfam" id="PF01757">
    <property type="entry name" value="Acyl_transf_3"/>
    <property type="match status" value="1"/>
</dbReference>
<dbReference type="PANTHER" id="PTHR23028:SF53">
    <property type="entry name" value="ACYL_TRANSF_3 DOMAIN-CONTAINING PROTEIN"/>
    <property type="match status" value="1"/>
</dbReference>
<feature type="transmembrane region" description="Helical" evidence="1">
    <location>
        <begin position="278"/>
        <end position="296"/>
    </location>
</feature>
<comment type="caution">
    <text evidence="3">The sequence shown here is derived from an EMBL/GenBank/DDBJ whole genome shotgun (WGS) entry which is preliminary data.</text>
</comment>
<dbReference type="EMBL" id="STFG01000004">
    <property type="protein sequence ID" value="THU03660.1"/>
    <property type="molecule type" value="Genomic_DNA"/>
</dbReference>
<dbReference type="Proteomes" id="UP000308917">
    <property type="component" value="Unassembled WGS sequence"/>
</dbReference>
<keyword evidence="1" id="KW-0472">Membrane</keyword>
<feature type="transmembrane region" description="Helical" evidence="1">
    <location>
        <begin position="72"/>
        <end position="90"/>
    </location>
</feature>
<feature type="transmembrane region" description="Helical" evidence="1">
    <location>
        <begin position="350"/>
        <end position="372"/>
    </location>
</feature>
<dbReference type="AlphaFoldDB" id="A0A4S8F823"/>
<dbReference type="GO" id="GO:0016747">
    <property type="term" value="F:acyltransferase activity, transferring groups other than amino-acyl groups"/>
    <property type="evidence" value="ECO:0007669"/>
    <property type="project" value="InterPro"/>
</dbReference>
<keyword evidence="3" id="KW-0012">Acyltransferase</keyword>
<gene>
    <name evidence="3" type="ORF">E9531_05580</name>
</gene>
<feature type="domain" description="Acyltransferase 3" evidence="2">
    <location>
        <begin position="26"/>
        <end position="367"/>
    </location>
</feature>